<gene>
    <name evidence="2" type="ORF">PoB_000034700</name>
</gene>
<evidence type="ECO:0000313" key="2">
    <source>
        <dbReference type="EMBL" id="GFN73841.1"/>
    </source>
</evidence>
<sequence>MWKLVALLVSLLLVTEVSGICQALFSCNHIVGKQRLIPEEDYITIMSSIYLDELYALVDQHPQLLDELKDCVDRNLASCELPYVRDSALADANLLEYLCSPRGRERKWVDNFFLKKW</sequence>
<dbReference type="AlphaFoldDB" id="A0AAV3XUL4"/>
<dbReference type="PROSITE" id="PS51257">
    <property type="entry name" value="PROKAR_LIPOPROTEIN"/>
    <property type="match status" value="1"/>
</dbReference>
<evidence type="ECO:0000256" key="1">
    <source>
        <dbReference type="SAM" id="SignalP"/>
    </source>
</evidence>
<feature type="chain" id="PRO_5043864795" evidence="1">
    <location>
        <begin position="20"/>
        <end position="117"/>
    </location>
</feature>
<protein>
    <submittedName>
        <fullName evidence="2">Uncharacterized protein</fullName>
    </submittedName>
</protein>
<comment type="caution">
    <text evidence="2">The sequence shown here is derived from an EMBL/GenBank/DDBJ whole genome shotgun (WGS) entry which is preliminary data.</text>
</comment>
<proteinExistence type="predicted"/>
<dbReference type="EMBL" id="BLXT01000045">
    <property type="protein sequence ID" value="GFN73841.1"/>
    <property type="molecule type" value="Genomic_DNA"/>
</dbReference>
<reference evidence="2 3" key="1">
    <citation type="journal article" date="2021" name="Elife">
        <title>Chloroplast acquisition without the gene transfer in kleptoplastic sea slugs, Plakobranchus ocellatus.</title>
        <authorList>
            <person name="Maeda T."/>
            <person name="Takahashi S."/>
            <person name="Yoshida T."/>
            <person name="Shimamura S."/>
            <person name="Takaki Y."/>
            <person name="Nagai Y."/>
            <person name="Toyoda A."/>
            <person name="Suzuki Y."/>
            <person name="Arimoto A."/>
            <person name="Ishii H."/>
            <person name="Satoh N."/>
            <person name="Nishiyama T."/>
            <person name="Hasebe M."/>
            <person name="Maruyama T."/>
            <person name="Minagawa J."/>
            <person name="Obokata J."/>
            <person name="Shigenobu S."/>
        </authorList>
    </citation>
    <scope>NUCLEOTIDE SEQUENCE [LARGE SCALE GENOMIC DNA]</scope>
</reference>
<name>A0AAV3XUL4_9GAST</name>
<accession>A0AAV3XUL4</accession>
<feature type="signal peptide" evidence="1">
    <location>
        <begin position="1"/>
        <end position="19"/>
    </location>
</feature>
<dbReference type="Proteomes" id="UP000735302">
    <property type="component" value="Unassembled WGS sequence"/>
</dbReference>
<keyword evidence="1" id="KW-0732">Signal</keyword>
<organism evidence="2 3">
    <name type="scientific">Plakobranchus ocellatus</name>
    <dbReference type="NCBI Taxonomy" id="259542"/>
    <lineage>
        <taxon>Eukaryota</taxon>
        <taxon>Metazoa</taxon>
        <taxon>Spiralia</taxon>
        <taxon>Lophotrochozoa</taxon>
        <taxon>Mollusca</taxon>
        <taxon>Gastropoda</taxon>
        <taxon>Heterobranchia</taxon>
        <taxon>Euthyneura</taxon>
        <taxon>Panpulmonata</taxon>
        <taxon>Sacoglossa</taxon>
        <taxon>Placobranchoidea</taxon>
        <taxon>Plakobranchidae</taxon>
        <taxon>Plakobranchus</taxon>
    </lineage>
</organism>
<evidence type="ECO:0000313" key="3">
    <source>
        <dbReference type="Proteomes" id="UP000735302"/>
    </source>
</evidence>
<keyword evidence="3" id="KW-1185">Reference proteome</keyword>